<protein>
    <recommendedName>
        <fullName evidence="2">Glycosyl transferase CAP10 domain-containing protein</fullName>
    </recommendedName>
</protein>
<feature type="compositionally biased region" description="Basic and acidic residues" evidence="1">
    <location>
        <begin position="321"/>
        <end position="332"/>
    </location>
</feature>
<feature type="domain" description="Glycosyl transferase CAP10" evidence="2">
    <location>
        <begin position="829"/>
        <end position="1116"/>
    </location>
</feature>
<feature type="compositionally biased region" description="Basic and acidic residues" evidence="1">
    <location>
        <begin position="281"/>
        <end position="296"/>
    </location>
</feature>
<evidence type="ECO:0000313" key="4">
    <source>
        <dbReference type="Proteomes" id="UP000812966"/>
    </source>
</evidence>
<sequence length="1165" mass="132253">MSNPKPKSSPRPLRINPNPNHNYHSTSPSPSSTSFHINSNPSSSSASSSSSYDNSNQDHRPGRRTDFSERRGRDQGLGLGLERFGFLFRWFGGRARGSSRRRDPDDLPGQDLPRSSSSSSRSTRRRNTFSNPMPLSNSGSSVYSHGRSSSIGSNRSLSRMFSPNKLVHLPRTPRRALFLLLLVGVLTLAWLNSGFAGDSILAARNGAHLGRSGSGLGNLGLNRVRWKTDKDPPSPRRGSNLKHDQVADGVRDRMHPVWLDRGQGNGKDFHRASTGVVAGFERESLERARDRERDGGEAGGVAADEAVLEVEQEDEDTDADVDVRLERDNHDDREEEEDVQEAPESQEGVPDTTEEYSDELLRDPEAGQGTDLAIDYDDGDDYIDEYDEYFEDFQWGDETGLRVLTEEDLYDDDDPNVNVDDSGSDIDLDADFESDGEADEVFFDESEFELGSEADDEEEESEEARQARIQVWRDQNRLANRVPLRDLPFDSDSMNAEKEDEEQPAWMEGLEEEMKDDGECRFESPVEAYQRALTRLRKQKLAQKSKSVTEDDSDYEEEEVDVTAEDIERLSHPTLASHTLPDLPGAHKYSPTGHLVISTDEQTAEHPIPQLLKLGERRWEEMIGRQSRTLSEAVDEYKKRYGRAPPRGFDVWWNFAQENSLLLPDEYDRIHLDLAPFWALPRAEMRKRVRQAMDVKETFVLVVDNGTVSVEVLDMGGLNWGGTLPRAKDAASLIRPFAQHLPDMRAVFSIHDQPQIYLSATRRASLIELGLRGEHTSHLNESHSSEIRWDRSCRRESNLRNPNKHEVDQRGSLVYDTSEATDMCKNPYLLDLHGFTVEKRGPASHPKPRTNLIPLFGLAKTSINSDILITPLDQFADAPGFDPPWRFKRSQRIAWRGSTTGISWMDKDTPWEKSHRFRLHNFAQNASEAETTFMVPDIGTEGGPLRMKKETGPTGNLSAFFYDMKLAGEPLQCNETDGTCNDMDDKIDFAGFQPAEELNEYKFLFDIDGNSWSGRFRRLMNTKSVVLKTGIFTEWFQPHLIPWFSYIPTRLDFSDLPLILSFLRGSPEAPDDGFDEVAEALANNGRCFTRKIFRLEDMQAYMFRLFLEYARLMAPSDDNVDFVFDASMTDEGDIARINTPEFFADDSKIWREQDQAEPEVENNMW</sequence>
<dbReference type="PANTHER" id="PTHR12203">
    <property type="entry name" value="KDEL LYS-ASP-GLU-LEU CONTAINING - RELATED"/>
    <property type="match status" value="1"/>
</dbReference>
<reference evidence="3" key="1">
    <citation type="submission" date="2020-04" db="EMBL/GenBank/DDBJ databases">
        <title>Analysis of mating type loci in Filobasidium floriforme.</title>
        <authorList>
            <person name="Nowrousian M."/>
        </authorList>
    </citation>
    <scope>NUCLEOTIDE SEQUENCE</scope>
    <source>
        <strain evidence="3">CBS 6242</strain>
    </source>
</reference>
<accession>A0A8K0JM20</accession>
<feature type="region of interest" description="Disordered" evidence="1">
    <location>
        <begin position="540"/>
        <end position="559"/>
    </location>
</feature>
<proteinExistence type="predicted"/>
<feature type="region of interest" description="Disordered" evidence="1">
    <location>
        <begin position="1"/>
        <end position="74"/>
    </location>
</feature>
<dbReference type="Proteomes" id="UP000812966">
    <property type="component" value="Unassembled WGS sequence"/>
</dbReference>
<name>A0A8K0JM20_9TREE</name>
<feature type="region of interest" description="Disordered" evidence="1">
    <location>
        <begin position="408"/>
        <end position="467"/>
    </location>
</feature>
<dbReference type="SMART" id="SM00672">
    <property type="entry name" value="CAP10"/>
    <property type="match status" value="1"/>
</dbReference>
<feature type="compositionally biased region" description="Basic and acidic residues" evidence="1">
    <location>
        <begin position="56"/>
        <end position="74"/>
    </location>
</feature>
<feature type="compositionally biased region" description="Acidic residues" evidence="1">
    <location>
        <begin position="550"/>
        <end position="559"/>
    </location>
</feature>
<feature type="compositionally biased region" description="Low complexity" evidence="1">
    <location>
        <begin position="136"/>
        <end position="157"/>
    </location>
</feature>
<dbReference type="Pfam" id="PF05686">
    <property type="entry name" value="Glyco_transf_90"/>
    <property type="match status" value="1"/>
</dbReference>
<dbReference type="PANTHER" id="PTHR12203:SF118">
    <property type="entry name" value="BETA-1,2-XYLOSYLTRANSFERASE 1"/>
    <property type="match status" value="1"/>
</dbReference>
<dbReference type="InterPro" id="IPR051091">
    <property type="entry name" value="O-Glucosyltr/Glycosyltrsf_90"/>
</dbReference>
<evidence type="ECO:0000313" key="3">
    <source>
        <dbReference type="EMBL" id="KAG7558328.1"/>
    </source>
</evidence>
<organism evidence="3 4">
    <name type="scientific">Filobasidium floriforme</name>
    <dbReference type="NCBI Taxonomy" id="5210"/>
    <lineage>
        <taxon>Eukaryota</taxon>
        <taxon>Fungi</taxon>
        <taxon>Dikarya</taxon>
        <taxon>Basidiomycota</taxon>
        <taxon>Agaricomycotina</taxon>
        <taxon>Tremellomycetes</taxon>
        <taxon>Filobasidiales</taxon>
        <taxon>Filobasidiaceae</taxon>
        <taxon>Filobasidium</taxon>
    </lineage>
</organism>
<feature type="compositionally biased region" description="Acidic residues" evidence="1">
    <location>
        <begin position="422"/>
        <end position="462"/>
    </location>
</feature>
<feature type="region of interest" description="Disordered" evidence="1">
    <location>
        <begin position="223"/>
        <end position="249"/>
    </location>
</feature>
<feature type="region of interest" description="Disordered" evidence="1">
    <location>
        <begin position="96"/>
        <end position="157"/>
    </location>
</feature>
<comment type="caution">
    <text evidence="3">The sequence shown here is derived from an EMBL/GenBank/DDBJ whole genome shotgun (WGS) entry which is preliminary data.</text>
</comment>
<feature type="compositionally biased region" description="Low complexity" evidence="1">
    <location>
        <begin position="16"/>
        <end position="55"/>
    </location>
</feature>
<feature type="region of interest" description="Disordered" evidence="1">
    <location>
        <begin position="483"/>
        <end position="504"/>
    </location>
</feature>
<feature type="region of interest" description="Disordered" evidence="1">
    <location>
        <begin position="281"/>
        <end position="380"/>
    </location>
</feature>
<keyword evidence="4" id="KW-1185">Reference proteome</keyword>
<dbReference type="InterPro" id="IPR006598">
    <property type="entry name" value="CAP10"/>
</dbReference>
<dbReference type="AlphaFoldDB" id="A0A8K0JM20"/>
<gene>
    <name evidence="3" type="ORF">FFLO_02798</name>
</gene>
<feature type="compositionally biased region" description="Acidic residues" evidence="1">
    <location>
        <begin position="306"/>
        <end position="320"/>
    </location>
</feature>
<evidence type="ECO:0000259" key="2">
    <source>
        <dbReference type="SMART" id="SM00672"/>
    </source>
</evidence>
<dbReference type="EMBL" id="JABELV010000046">
    <property type="protein sequence ID" value="KAG7558328.1"/>
    <property type="molecule type" value="Genomic_DNA"/>
</dbReference>
<evidence type="ECO:0000256" key="1">
    <source>
        <dbReference type="SAM" id="MobiDB-lite"/>
    </source>
</evidence>